<protein>
    <recommendedName>
        <fullName evidence="2">non-specific serine/threonine protein kinase</fullName>
        <ecNumber evidence="2">2.7.11.1</ecNumber>
    </recommendedName>
</protein>
<dbReference type="PANTHER" id="PTHR48012:SF10">
    <property type="entry name" value="FI20177P1"/>
    <property type="match status" value="1"/>
</dbReference>
<keyword evidence="5 10" id="KW-0547">Nucleotide-binding</keyword>
<dbReference type="InterPro" id="IPR017441">
    <property type="entry name" value="Protein_kinase_ATP_BS"/>
</dbReference>
<name>A0ABR2L0N8_9EUKA</name>
<dbReference type="Gene3D" id="1.10.510.10">
    <property type="entry name" value="Transferase(Phosphotransferase) domain 1"/>
    <property type="match status" value="1"/>
</dbReference>
<feature type="binding site" evidence="10">
    <location>
        <position position="45"/>
    </location>
    <ligand>
        <name>ATP</name>
        <dbReference type="ChEBI" id="CHEBI:30616"/>
    </ligand>
</feature>
<dbReference type="InterPro" id="IPR011009">
    <property type="entry name" value="Kinase-like_dom_sf"/>
</dbReference>
<evidence type="ECO:0000256" key="7">
    <source>
        <dbReference type="ARBA" id="ARBA00022840"/>
    </source>
</evidence>
<evidence type="ECO:0000256" key="11">
    <source>
        <dbReference type="RuleBase" id="RU000304"/>
    </source>
</evidence>
<keyword evidence="3 11" id="KW-0723">Serine/threonine-protein kinase</keyword>
<reference evidence="13 14" key="1">
    <citation type="submission" date="2024-04" db="EMBL/GenBank/DDBJ databases">
        <title>Tritrichomonas musculus Genome.</title>
        <authorList>
            <person name="Alves-Ferreira E."/>
            <person name="Grigg M."/>
            <person name="Lorenzi H."/>
            <person name="Galac M."/>
        </authorList>
    </citation>
    <scope>NUCLEOTIDE SEQUENCE [LARGE SCALE GENOMIC DNA]</scope>
    <source>
        <strain evidence="13 14">EAF2021</strain>
    </source>
</reference>
<organism evidence="13 14">
    <name type="scientific">Tritrichomonas musculus</name>
    <dbReference type="NCBI Taxonomy" id="1915356"/>
    <lineage>
        <taxon>Eukaryota</taxon>
        <taxon>Metamonada</taxon>
        <taxon>Parabasalia</taxon>
        <taxon>Tritrichomonadida</taxon>
        <taxon>Tritrichomonadidae</taxon>
        <taxon>Tritrichomonas</taxon>
    </lineage>
</organism>
<evidence type="ECO:0000256" key="2">
    <source>
        <dbReference type="ARBA" id="ARBA00012513"/>
    </source>
</evidence>
<keyword evidence="4" id="KW-0808">Transferase</keyword>
<dbReference type="PROSITE" id="PS50011">
    <property type="entry name" value="PROTEIN_KINASE_DOM"/>
    <property type="match status" value="1"/>
</dbReference>
<sequence>MSNIINFDITTNPDYFKACRLIGCGGYGEVIEIVHLPTGRHFAGKILRKLSIDEKSLENIKNEISMMQSIRNDNIINYYGIINFPKENPHYIVVMDYCDRGSLRDILNNTQKTLNEDQISIVMHDILLAVSYLHDEHKIYHSDIKAANILMSSDTSIKLSDFGLSKKIDNSEENLTISGSPYWMAPEVILAEKHSFPADIWSIGITAVELHEGRPPFYEYPSSRAMNEIISLGFPGFRDESTISPQFADFVKKCCQIRPNQRPKASQLLDHPFIKQSEKLDRKQIFKDLLQNETNFNDLIDSEDFDELQKFIHFENIPKISSKTNFNEKKEKMISSEGFLNNQNPVLRV</sequence>
<dbReference type="InterPro" id="IPR050629">
    <property type="entry name" value="STE20/SPS1-PAK"/>
</dbReference>
<dbReference type="PROSITE" id="PS00108">
    <property type="entry name" value="PROTEIN_KINASE_ST"/>
    <property type="match status" value="1"/>
</dbReference>
<evidence type="ECO:0000259" key="12">
    <source>
        <dbReference type="PROSITE" id="PS50011"/>
    </source>
</evidence>
<dbReference type="InterPro" id="IPR008271">
    <property type="entry name" value="Ser/Thr_kinase_AS"/>
</dbReference>
<evidence type="ECO:0000313" key="13">
    <source>
        <dbReference type="EMBL" id="KAK8896925.1"/>
    </source>
</evidence>
<evidence type="ECO:0000256" key="3">
    <source>
        <dbReference type="ARBA" id="ARBA00022527"/>
    </source>
</evidence>
<dbReference type="PANTHER" id="PTHR48012">
    <property type="entry name" value="STERILE20-LIKE KINASE, ISOFORM B-RELATED"/>
    <property type="match status" value="1"/>
</dbReference>
<comment type="caution">
    <text evidence="13">The sequence shown here is derived from an EMBL/GenBank/DDBJ whole genome shotgun (WGS) entry which is preliminary data.</text>
</comment>
<evidence type="ECO:0000256" key="4">
    <source>
        <dbReference type="ARBA" id="ARBA00022679"/>
    </source>
</evidence>
<evidence type="ECO:0000256" key="8">
    <source>
        <dbReference type="ARBA" id="ARBA00047899"/>
    </source>
</evidence>
<gene>
    <name evidence="13" type="ORF">M9Y10_014851</name>
</gene>
<comment type="catalytic activity">
    <reaction evidence="8">
        <text>L-threonyl-[protein] + ATP = O-phospho-L-threonyl-[protein] + ADP + H(+)</text>
        <dbReference type="Rhea" id="RHEA:46608"/>
        <dbReference type="Rhea" id="RHEA-COMP:11060"/>
        <dbReference type="Rhea" id="RHEA-COMP:11605"/>
        <dbReference type="ChEBI" id="CHEBI:15378"/>
        <dbReference type="ChEBI" id="CHEBI:30013"/>
        <dbReference type="ChEBI" id="CHEBI:30616"/>
        <dbReference type="ChEBI" id="CHEBI:61977"/>
        <dbReference type="ChEBI" id="CHEBI:456216"/>
        <dbReference type="EC" id="2.7.11.1"/>
    </reaction>
</comment>
<keyword evidence="7 10" id="KW-0067">ATP-binding</keyword>
<proteinExistence type="inferred from homology"/>
<dbReference type="PROSITE" id="PS00107">
    <property type="entry name" value="PROTEIN_KINASE_ATP"/>
    <property type="match status" value="1"/>
</dbReference>
<evidence type="ECO:0000313" key="14">
    <source>
        <dbReference type="Proteomes" id="UP001470230"/>
    </source>
</evidence>
<keyword evidence="6" id="KW-0418">Kinase</keyword>
<dbReference type="EMBL" id="JAPFFF010000002">
    <property type="protein sequence ID" value="KAK8896925.1"/>
    <property type="molecule type" value="Genomic_DNA"/>
</dbReference>
<dbReference type="SMART" id="SM00220">
    <property type="entry name" value="S_TKc"/>
    <property type="match status" value="1"/>
</dbReference>
<evidence type="ECO:0000256" key="9">
    <source>
        <dbReference type="ARBA" id="ARBA00048679"/>
    </source>
</evidence>
<keyword evidence="14" id="KW-1185">Reference proteome</keyword>
<evidence type="ECO:0000256" key="10">
    <source>
        <dbReference type="PROSITE-ProRule" id="PRU10141"/>
    </source>
</evidence>
<dbReference type="CDD" id="cd05122">
    <property type="entry name" value="PKc_STE"/>
    <property type="match status" value="1"/>
</dbReference>
<dbReference type="InterPro" id="IPR000719">
    <property type="entry name" value="Prot_kinase_dom"/>
</dbReference>
<dbReference type="Pfam" id="PF00069">
    <property type="entry name" value="Pkinase"/>
    <property type="match status" value="1"/>
</dbReference>
<accession>A0ABR2L0N8</accession>
<comment type="similarity">
    <text evidence="1">Belongs to the protein kinase superfamily. STE Ser/Thr protein kinase family. STE20 subfamily.</text>
</comment>
<evidence type="ECO:0000256" key="1">
    <source>
        <dbReference type="ARBA" id="ARBA00008874"/>
    </source>
</evidence>
<evidence type="ECO:0000256" key="5">
    <source>
        <dbReference type="ARBA" id="ARBA00022741"/>
    </source>
</evidence>
<feature type="domain" description="Protein kinase" evidence="12">
    <location>
        <begin position="16"/>
        <end position="274"/>
    </location>
</feature>
<evidence type="ECO:0000256" key="6">
    <source>
        <dbReference type="ARBA" id="ARBA00022777"/>
    </source>
</evidence>
<dbReference type="EC" id="2.7.11.1" evidence="2"/>
<comment type="catalytic activity">
    <reaction evidence="9">
        <text>L-seryl-[protein] + ATP = O-phospho-L-seryl-[protein] + ADP + H(+)</text>
        <dbReference type="Rhea" id="RHEA:17989"/>
        <dbReference type="Rhea" id="RHEA-COMP:9863"/>
        <dbReference type="Rhea" id="RHEA-COMP:11604"/>
        <dbReference type="ChEBI" id="CHEBI:15378"/>
        <dbReference type="ChEBI" id="CHEBI:29999"/>
        <dbReference type="ChEBI" id="CHEBI:30616"/>
        <dbReference type="ChEBI" id="CHEBI:83421"/>
        <dbReference type="ChEBI" id="CHEBI:456216"/>
        <dbReference type="EC" id="2.7.11.1"/>
    </reaction>
</comment>
<dbReference type="SUPFAM" id="SSF56112">
    <property type="entry name" value="Protein kinase-like (PK-like)"/>
    <property type="match status" value="1"/>
</dbReference>
<dbReference type="Proteomes" id="UP001470230">
    <property type="component" value="Unassembled WGS sequence"/>
</dbReference>